<accession>A0A0E9RVH2</accession>
<proteinExistence type="predicted"/>
<protein>
    <submittedName>
        <fullName evidence="1">Uncharacterized protein</fullName>
    </submittedName>
</protein>
<dbReference type="EMBL" id="GBXM01076339">
    <property type="protein sequence ID" value="JAH32238.1"/>
    <property type="molecule type" value="Transcribed_RNA"/>
</dbReference>
<sequence length="65" mass="6684">MLCSKSGRNLEASACMLTLPQEGAGFLQHRQRGVRGHARGGEAVAAETAVLLQRGTQAAAALGAH</sequence>
<evidence type="ECO:0000313" key="1">
    <source>
        <dbReference type="EMBL" id="JAH32238.1"/>
    </source>
</evidence>
<organism evidence="1">
    <name type="scientific">Anguilla anguilla</name>
    <name type="common">European freshwater eel</name>
    <name type="synonym">Muraena anguilla</name>
    <dbReference type="NCBI Taxonomy" id="7936"/>
    <lineage>
        <taxon>Eukaryota</taxon>
        <taxon>Metazoa</taxon>
        <taxon>Chordata</taxon>
        <taxon>Craniata</taxon>
        <taxon>Vertebrata</taxon>
        <taxon>Euteleostomi</taxon>
        <taxon>Actinopterygii</taxon>
        <taxon>Neopterygii</taxon>
        <taxon>Teleostei</taxon>
        <taxon>Anguilliformes</taxon>
        <taxon>Anguillidae</taxon>
        <taxon>Anguilla</taxon>
    </lineage>
</organism>
<reference evidence="1" key="2">
    <citation type="journal article" date="2015" name="Fish Shellfish Immunol.">
        <title>Early steps in the European eel (Anguilla anguilla)-Vibrio vulnificus interaction in the gills: Role of the RtxA13 toxin.</title>
        <authorList>
            <person name="Callol A."/>
            <person name="Pajuelo D."/>
            <person name="Ebbesson L."/>
            <person name="Teles M."/>
            <person name="MacKenzie S."/>
            <person name="Amaro C."/>
        </authorList>
    </citation>
    <scope>NUCLEOTIDE SEQUENCE</scope>
</reference>
<name>A0A0E9RVH2_ANGAN</name>
<reference evidence="1" key="1">
    <citation type="submission" date="2014-11" db="EMBL/GenBank/DDBJ databases">
        <authorList>
            <person name="Amaro Gonzalez C."/>
        </authorList>
    </citation>
    <scope>NUCLEOTIDE SEQUENCE</scope>
</reference>
<dbReference type="AlphaFoldDB" id="A0A0E9RVH2"/>